<feature type="domain" description="HTH cro/C1-type" evidence="1">
    <location>
        <begin position="29"/>
        <end position="73"/>
    </location>
</feature>
<name>A0A6B3RML3_9RHOB</name>
<dbReference type="InterPro" id="IPR001387">
    <property type="entry name" value="Cro/C1-type_HTH"/>
</dbReference>
<dbReference type="Gene3D" id="1.10.260.40">
    <property type="entry name" value="lambda repressor-like DNA-binding domains"/>
    <property type="match status" value="1"/>
</dbReference>
<dbReference type="GO" id="GO:0003677">
    <property type="term" value="F:DNA binding"/>
    <property type="evidence" value="ECO:0007669"/>
    <property type="project" value="InterPro"/>
</dbReference>
<comment type="caution">
    <text evidence="2">The sequence shown here is derived from an EMBL/GenBank/DDBJ whole genome shotgun (WGS) entry which is preliminary data.</text>
</comment>
<dbReference type="Pfam" id="PF13560">
    <property type="entry name" value="HTH_31"/>
    <property type="match status" value="1"/>
</dbReference>
<dbReference type="SMART" id="SM00530">
    <property type="entry name" value="HTH_XRE"/>
    <property type="match status" value="1"/>
</dbReference>
<dbReference type="EMBL" id="JAAIKE010000001">
    <property type="protein sequence ID" value="NEX45505.1"/>
    <property type="molecule type" value="Genomic_DNA"/>
</dbReference>
<dbReference type="PROSITE" id="PS50943">
    <property type="entry name" value="HTH_CROC1"/>
    <property type="match status" value="1"/>
</dbReference>
<dbReference type="RefSeq" id="WP_164609487.1">
    <property type="nucleotide sequence ID" value="NZ_JAAIKE010000001.1"/>
</dbReference>
<dbReference type="SUPFAM" id="SSF47413">
    <property type="entry name" value="lambda repressor-like DNA-binding domains"/>
    <property type="match status" value="1"/>
</dbReference>
<evidence type="ECO:0000313" key="3">
    <source>
        <dbReference type="Proteomes" id="UP000481421"/>
    </source>
</evidence>
<organism evidence="2 3">
    <name type="scientific">Pseudotabrizicola algicola</name>
    <dbReference type="NCBI Taxonomy" id="2709381"/>
    <lineage>
        <taxon>Bacteria</taxon>
        <taxon>Pseudomonadati</taxon>
        <taxon>Pseudomonadota</taxon>
        <taxon>Alphaproteobacteria</taxon>
        <taxon>Rhodobacterales</taxon>
        <taxon>Paracoccaceae</taxon>
        <taxon>Pseudotabrizicola</taxon>
    </lineage>
</organism>
<accession>A0A6B3RML3</accession>
<proteinExistence type="predicted"/>
<dbReference type="AlphaFoldDB" id="A0A6B3RML3"/>
<evidence type="ECO:0000259" key="1">
    <source>
        <dbReference type="PROSITE" id="PS50943"/>
    </source>
</evidence>
<reference evidence="2 3" key="1">
    <citation type="submission" date="2020-02" db="EMBL/GenBank/DDBJ databases">
        <title>Rhodobacter algicola sp. nov., isolated from microalga culture.</title>
        <authorList>
            <person name="Park C.-Y."/>
        </authorList>
    </citation>
    <scope>NUCLEOTIDE SEQUENCE [LARGE SCALE GENOMIC DNA]</scope>
    <source>
        <strain evidence="2 3">ETT8</strain>
    </source>
</reference>
<gene>
    <name evidence="2" type="ORF">G3572_04765</name>
</gene>
<sequence>MTRRPSPNPADLRMILGDNLRQLCQNTTSISELCRTIGVNRTQFNRYLSGTAFPRPDILFRICRHFGVDANILLQRLDRLPTAPVAEAQPTGRLVIDTQRPFDHYLLPDGIYRYWRKSFRQPEKAYCGLARIYRKGSEKLWKGYDVHDVAIRSGTKRHARSTCYEGQLIQQFDGFALMSRTPYNDQMNVTYFEYGLDEMPDYFSGISFVTRRRLAAASRLTAIVMQRLGDSCPLRLAAARGCGTQPIESLPPHIRGALDRVPDRL</sequence>
<dbReference type="Proteomes" id="UP000481421">
    <property type="component" value="Unassembled WGS sequence"/>
</dbReference>
<dbReference type="CDD" id="cd00093">
    <property type="entry name" value="HTH_XRE"/>
    <property type="match status" value="1"/>
</dbReference>
<protein>
    <submittedName>
        <fullName evidence="2">Helix-turn-helix transcriptional regulator</fullName>
    </submittedName>
</protein>
<evidence type="ECO:0000313" key="2">
    <source>
        <dbReference type="EMBL" id="NEX45505.1"/>
    </source>
</evidence>
<keyword evidence="3" id="KW-1185">Reference proteome</keyword>
<dbReference type="InterPro" id="IPR010982">
    <property type="entry name" value="Lambda_DNA-bd_dom_sf"/>
</dbReference>